<keyword evidence="3" id="KW-1185">Reference proteome</keyword>
<keyword evidence="1" id="KW-0732">Signal</keyword>
<dbReference type="STRING" id="1566387.QV13_19575"/>
<evidence type="ECO:0008006" key="4">
    <source>
        <dbReference type="Google" id="ProtNLM"/>
    </source>
</evidence>
<reference evidence="2 3" key="1">
    <citation type="submission" date="2016-08" db="EMBL/GenBank/DDBJ databases">
        <title>Whole genome sequence of Mesorhizobium sp. strain UASWS1009 isolated from industrial sewage.</title>
        <authorList>
            <person name="Crovadore J."/>
            <person name="Calmin G."/>
            <person name="Chablais R."/>
            <person name="Cochard B."/>
            <person name="Lefort F."/>
        </authorList>
    </citation>
    <scope>NUCLEOTIDE SEQUENCE [LARGE SCALE GENOMIC DNA]</scope>
    <source>
        <strain evidence="2 3">UASWS1009</strain>
    </source>
</reference>
<dbReference type="RefSeq" id="WP_036257101.1">
    <property type="nucleotide sequence ID" value="NZ_MDEO01000035.1"/>
</dbReference>
<dbReference type="AlphaFoldDB" id="A0A1C2DJ12"/>
<dbReference type="Proteomes" id="UP000094412">
    <property type="component" value="Unassembled WGS sequence"/>
</dbReference>
<evidence type="ECO:0000313" key="3">
    <source>
        <dbReference type="Proteomes" id="UP000094412"/>
    </source>
</evidence>
<dbReference type="EMBL" id="MDEO01000035">
    <property type="protein sequence ID" value="OCX14646.1"/>
    <property type="molecule type" value="Genomic_DNA"/>
</dbReference>
<sequence length="202" mass="21599">MRKVACVVGVVVLVQGCTSYAANQVLGTSAIPLSVTAGKRLEPKNIYRVKSGGMITQVCQKDMENRKIKAVGVVMGDESDDTITDRVVGEAITLTVPGVPTIRMPYRKMRVQGYTVREAKAPSGEDIYQYYMQNVGSTCRKMMSEGGLIVVQSEARAKKSAQLLKGPVDDLPLGPGTLGGLGTEQVIRGPSNVTFGIVPAEH</sequence>
<dbReference type="PROSITE" id="PS51257">
    <property type="entry name" value="PROKAR_LIPOPROTEIN"/>
    <property type="match status" value="1"/>
</dbReference>
<accession>A0A1C2DJ12</accession>
<comment type="caution">
    <text evidence="2">The sequence shown here is derived from an EMBL/GenBank/DDBJ whole genome shotgun (WGS) entry which is preliminary data.</text>
</comment>
<organism evidence="2 3">
    <name type="scientific">Mesorhizobium hungaricum</name>
    <dbReference type="NCBI Taxonomy" id="1566387"/>
    <lineage>
        <taxon>Bacteria</taxon>
        <taxon>Pseudomonadati</taxon>
        <taxon>Pseudomonadota</taxon>
        <taxon>Alphaproteobacteria</taxon>
        <taxon>Hyphomicrobiales</taxon>
        <taxon>Phyllobacteriaceae</taxon>
        <taxon>Mesorhizobium</taxon>
    </lineage>
</organism>
<name>A0A1C2DJ12_9HYPH</name>
<feature type="signal peptide" evidence="1">
    <location>
        <begin position="1"/>
        <end position="21"/>
    </location>
</feature>
<feature type="chain" id="PRO_5008659383" description="Lipoprotein" evidence="1">
    <location>
        <begin position="22"/>
        <end position="202"/>
    </location>
</feature>
<gene>
    <name evidence="2" type="ORF">QV13_19575</name>
</gene>
<proteinExistence type="predicted"/>
<evidence type="ECO:0000313" key="2">
    <source>
        <dbReference type="EMBL" id="OCX14646.1"/>
    </source>
</evidence>
<evidence type="ECO:0000256" key="1">
    <source>
        <dbReference type="SAM" id="SignalP"/>
    </source>
</evidence>
<protein>
    <recommendedName>
        <fullName evidence="4">Lipoprotein</fullName>
    </recommendedName>
</protein>